<evidence type="ECO:0000313" key="3">
    <source>
        <dbReference type="EMBL" id="TJZ94495.1"/>
    </source>
</evidence>
<feature type="domain" description="UspA" evidence="2">
    <location>
        <begin position="1"/>
        <end position="140"/>
    </location>
</feature>
<dbReference type="RefSeq" id="WP_136731429.1">
    <property type="nucleotide sequence ID" value="NZ_SUMC01000217.1"/>
</dbReference>
<keyword evidence="4" id="KW-1185">Reference proteome</keyword>
<dbReference type="InterPro" id="IPR006015">
    <property type="entry name" value="Universal_stress_UspA"/>
</dbReference>
<accession>A0A4U0RGG8</accession>
<dbReference type="PANTHER" id="PTHR46268:SF6">
    <property type="entry name" value="UNIVERSAL STRESS PROTEIN UP12"/>
    <property type="match status" value="1"/>
</dbReference>
<gene>
    <name evidence="3" type="ORF">FCI23_53575</name>
</gene>
<dbReference type="Pfam" id="PF00582">
    <property type="entry name" value="Usp"/>
    <property type="match status" value="1"/>
</dbReference>
<proteinExistence type="inferred from homology"/>
<evidence type="ECO:0000259" key="2">
    <source>
        <dbReference type="Pfam" id="PF00582"/>
    </source>
</evidence>
<dbReference type="InterPro" id="IPR006016">
    <property type="entry name" value="UspA"/>
</dbReference>
<sequence length="140" mass="15705">MFRRIVVAYDDSPQARRALERAIVLARNHGTRLITVVVEAHLPHRPATMGEVEEEMVVGERVIRPWLAAARAFADEYGVQVTVEIRAGPVARELVRAAEKVHADLIVLGRRGRRVPWVPHLRSTARQVSRRASCPVLVVP</sequence>
<dbReference type="PRINTS" id="PR01438">
    <property type="entry name" value="UNVRSLSTRESS"/>
</dbReference>
<dbReference type="EMBL" id="SUMC01000217">
    <property type="protein sequence ID" value="TJZ94495.1"/>
    <property type="molecule type" value="Genomic_DNA"/>
</dbReference>
<comment type="similarity">
    <text evidence="1">Belongs to the universal stress protein A family.</text>
</comment>
<dbReference type="OrthoDB" id="6174426at2"/>
<reference evidence="3 4" key="1">
    <citation type="submission" date="2019-04" db="EMBL/GenBank/DDBJ databases">
        <title>Streptomyces oryziradicis sp. nov., a novel actinomycete isolated from rhizosphere soil of rice (Oryza sativa L.).</title>
        <authorList>
            <person name="Li C."/>
        </authorList>
    </citation>
    <scope>NUCLEOTIDE SEQUENCE [LARGE SCALE GENOMIC DNA]</scope>
    <source>
        <strain evidence="3 4">NEAU-C40</strain>
    </source>
</reference>
<name>A0A4U0RGG8_9ACTN</name>
<dbReference type="CDD" id="cd00293">
    <property type="entry name" value="USP-like"/>
    <property type="match status" value="1"/>
</dbReference>
<protein>
    <submittedName>
        <fullName evidence="3">Universal stress protein</fullName>
    </submittedName>
</protein>
<evidence type="ECO:0000256" key="1">
    <source>
        <dbReference type="ARBA" id="ARBA00008791"/>
    </source>
</evidence>
<dbReference type="Proteomes" id="UP000305778">
    <property type="component" value="Unassembled WGS sequence"/>
</dbReference>
<evidence type="ECO:0000313" key="4">
    <source>
        <dbReference type="Proteomes" id="UP000305778"/>
    </source>
</evidence>
<dbReference type="InterPro" id="IPR014729">
    <property type="entry name" value="Rossmann-like_a/b/a_fold"/>
</dbReference>
<dbReference type="SUPFAM" id="SSF52402">
    <property type="entry name" value="Adenine nucleotide alpha hydrolases-like"/>
    <property type="match status" value="1"/>
</dbReference>
<organism evidence="3 4">
    <name type="scientific">Actinacidiphila oryziradicis</name>
    <dbReference type="NCBI Taxonomy" id="2571141"/>
    <lineage>
        <taxon>Bacteria</taxon>
        <taxon>Bacillati</taxon>
        <taxon>Actinomycetota</taxon>
        <taxon>Actinomycetes</taxon>
        <taxon>Kitasatosporales</taxon>
        <taxon>Streptomycetaceae</taxon>
        <taxon>Actinacidiphila</taxon>
    </lineage>
</organism>
<comment type="caution">
    <text evidence="3">The sequence shown here is derived from an EMBL/GenBank/DDBJ whole genome shotgun (WGS) entry which is preliminary data.</text>
</comment>
<dbReference type="Gene3D" id="3.40.50.620">
    <property type="entry name" value="HUPs"/>
    <property type="match status" value="1"/>
</dbReference>
<dbReference type="AlphaFoldDB" id="A0A4U0RGG8"/>
<dbReference type="PANTHER" id="PTHR46268">
    <property type="entry name" value="STRESS RESPONSE PROTEIN NHAX"/>
    <property type="match status" value="1"/>
</dbReference>